<evidence type="ECO:0000313" key="4">
    <source>
        <dbReference type="Proteomes" id="UP000811255"/>
    </source>
</evidence>
<dbReference type="PANTHER" id="PTHR41339:SF1">
    <property type="entry name" value="SECRETED PROTEIN"/>
    <property type="match status" value="1"/>
</dbReference>
<dbReference type="PANTHER" id="PTHR41339">
    <property type="entry name" value="LIPL48"/>
    <property type="match status" value="1"/>
</dbReference>
<dbReference type="EMBL" id="JAHFVK010000001">
    <property type="protein sequence ID" value="MBT2133175.1"/>
    <property type="molecule type" value="Genomic_DNA"/>
</dbReference>
<feature type="region of interest" description="Disordered" evidence="1">
    <location>
        <begin position="31"/>
        <end position="78"/>
    </location>
</feature>
<gene>
    <name evidence="3" type="ORF">KK137_02410</name>
</gene>
<protein>
    <recommendedName>
        <fullName evidence="5">Lipoprotein</fullName>
    </recommendedName>
</protein>
<evidence type="ECO:0000313" key="3">
    <source>
        <dbReference type="EMBL" id="MBT2133175.1"/>
    </source>
</evidence>
<feature type="compositionally biased region" description="Pro residues" evidence="1">
    <location>
        <begin position="38"/>
        <end position="52"/>
    </location>
</feature>
<name>A0ABS5W073_9SPHN</name>
<dbReference type="PROSITE" id="PS51257">
    <property type="entry name" value="PROKAR_LIPOPROTEIN"/>
    <property type="match status" value="1"/>
</dbReference>
<sequence>MTNISRSLVLGCSVLALAACGPEDIASPGTGGNVIINPPAPAPSPSPTPTPTAPALVTPASGCPTITDPQGLTDAGTISGPTGEWRVCDLPHVIRASSTLPRLPGVLYRLNGRVDVGCDGGFSAPTAGAPFATSTVGCPTATLTSDTNVKLTIEPGVILFGGTGQSWLAVNRGNTISAVGTATQPIIFTSRDNVLGLNTDNSQGQWGGVVLMGRARTTDCTTGSVAAGTCERQTEGAPDPARFGGADDTYNAGSLRYVQIRYSGFVLGQNVELQALTAEGVGSGTTIDHIHSHNSSDDGAEFFGGQFNMKYYIATGADDDSLDVDTGARVNVQYALLLQRDGIGDALFEIDSNGNEADTPRTNLKVANFTAIQRQASVNNDNNDQASALFRGNSDITLVNGMIISPNNECVRRHGTGSTALRNTLLARSVALECNATKFIGSGSTGVAFTAADVAAVFTGNNNKDAFTNTLTGLFINGANETALVATDPKTISSFFDSTTYVGAVKDAADTWYAGWTCNSALANFGTDNSGNCTSLPTIS</sequence>
<evidence type="ECO:0008006" key="5">
    <source>
        <dbReference type="Google" id="ProtNLM"/>
    </source>
</evidence>
<dbReference type="Proteomes" id="UP000811255">
    <property type="component" value="Unassembled WGS sequence"/>
</dbReference>
<evidence type="ECO:0000256" key="2">
    <source>
        <dbReference type="SAM" id="SignalP"/>
    </source>
</evidence>
<organism evidence="3 4">
    <name type="scientific">Croceibacterium selenioxidans</name>
    <dbReference type="NCBI Taxonomy" id="2838833"/>
    <lineage>
        <taxon>Bacteria</taxon>
        <taxon>Pseudomonadati</taxon>
        <taxon>Pseudomonadota</taxon>
        <taxon>Alphaproteobacteria</taxon>
        <taxon>Sphingomonadales</taxon>
        <taxon>Erythrobacteraceae</taxon>
        <taxon>Croceibacterium</taxon>
    </lineage>
</organism>
<comment type="caution">
    <text evidence="3">The sequence shown here is derived from an EMBL/GenBank/DDBJ whole genome shotgun (WGS) entry which is preliminary data.</text>
</comment>
<keyword evidence="4" id="KW-1185">Reference proteome</keyword>
<keyword evidence="2" id="KW-0732">Signal</keyword>
<feature type="chain" id="PRO_5047408876" description="Lipoprotein" evidence="2">
    <location>
        <begin position="19"/>
        <end position="540"/>
    </location>
</feature>
<proteinExistence type="predicted"/>
<reference evidence="3 4" key="1">
    <citation type="submission" date="2021-05" db="EMBL/GenBank/DDBJ databases">
        <title>Croceibacterium sp. LX-88 genome sequence.</title>
        <authorList>
            <person name="Luo X."/>
        </authorList>
    </citation>
    <scope>NUCLEOTIDE SEQUENCE [LARGE SCALE GENOMIC DNA]</scope>
    <source>
        <strain evidence="3 4">LX-88</strain>
    </source>
</reference>
<accession>A0ABS5W073</accession>
<evidence type="ECO:0000256" key="1">
    <source>
        <dbReference type="SAM" id="MobiDB-lite"/>
    </source>
</evidence>
<dbReference type="RefSeq" id="WP_214534451.1">
    <property type="nucleotide sequence ID" value="NZ_JAHFVK010000001.1"/>
</dbReference>
<feature type="signal peptide" evidence="2">
    <location>
        <begin position="1"/>
        <end position="18"/>
    </location>
</feature>